<evidence type="ECO:0000256" key="2">
    <source>
        <dbReference type="ARBA" id="ARBA00038251"/>
    </source>
</evidence>
<dbReference type="GO" id="GO:0046854">
    <property type="term" value="P:phosphatidylinositol phosphate biosynthetic process"/>
    <property type="evidence" value="ECO:0007669"/>
    <property type="project" value="TreeGrafter"/>
</dbReference>
<evidence type="ECO:0000259" key="4">
    <source>
        <dbReference type="Pfam" id="PF19440"/>
    </source>
</evidence>
<dbReference type="Pfam" id="PF13432">
    <property type="entry name" value="TPR_16"/>
    <property type="match status" value="1"/>
</dbReference>
<dbReference type="SMART" id="SM00028">
    <property type="entry name" value="TPR"/>
    <property type="match status" value="7"/>
</dbReference>
<dbReference type="InterPro" id="IPR051722">
    <property type="entry name" value="Endocytosis_PI4K-reg_protein"/>
</dbReference>
<evidence type="ECO:0000313" key="6">
    <source>
        <dbReference type="Proteomes" id="UP000186922"/>
    </source>
</evidence>
<dbReference type="GO" id="GO:0072659">
    <property type="term" value="P:protein localization to plasma membrane"/>
    <property type="evidence" value="ECO:0007669"/>
    <property type="project" value="TreeGrafter"/>
</dbReference>
<dbReference type="InterPro" id="IPR019734">
    <property type="entry name" value="TPR_rpt"/>
</dbReference>
<dbReference type="PANTHER" id="PTHR23083:SF464">
    <property type="entry name" value="TETRATRICOPEPTIDE REPEAT DOMAIN 7, ISOFORM A"/>
    <property type="match status" value="1"/>
</dbReference>
<keyword evidence="3" id="KW-0802">TPR repeat</keyword>
<feature type="repeat" description="TPR" evidence="3">
    <location>
        <begin position="799"/>
        <end position="832"/>
    </location>
</feature>
<evidence type="ECO:0000256" key="3">
    <source>
        <dbReference type="PROSITE-ProRule" id="PRU00339"/>
    </source>
</evidence>
<protein>
    <recommendedName>
        <fullName evidence="4">Tetratricopeptide repeat protein 7 N-terminal domain-containing protein</fullName>
    </recommendedName>
</protein>
<dbReference type="InterPro" id="IPR045819">
    <property type="entry name" value="TTC7_N"/>
</dbReference>
<dbReference type="Pfam" id="PF19440">
    <property type="entry name" value="TTC7_N"/>
    <property type="match status" value="1"/>
</dbReference>
<comment type="caution">
    <text evidence="5">The sequence shown here is derived from an EMBL/GenBank/DDBJ whole genome shotgun (WGS) entry which is preliminary data.</text>
</comment>
<evidence type="ECO:0000313" key="5">
    <source>
        <dbReference type="EMBL" id="GAU98227.1"/>
    </source>
</evidence>
<dbReference type="Pfam" id="PF13181">
    <property type="entry name" value="TPR_8"/>
    <property type="match status" value="1"/>
</dbReference>
<proteinExistence type="inferred from homology"/>
<dbReference type="PANTHER" id="PTHR23083">
    <property type="entry name" value="TETRATRICOPEPTIDE REPEAT PROTEIN, TPR"/>
    <property type="match status" value="1"/>
</dbReference>
<dbReference type="SUPFAM" id="SSF48452">
    <property type="entry name" value="TPR-like"/>
    <property type="match status" value="1"/>
</dbReference>
<dbReference type="GO" id="GO:0005886">
    <property type="term" value="C:plasma membrane"/>
    <property type="evidence" value="ECO:0007669"/>
    <property type="project" value="TreeGrafter"/>
</dbReference>
<comment type="similarity">
    <text evidence="2">Belongs to the YPP1 family.</text>
</comment>
<dbReference type="Proteomes" id="UP000186922">
    <property type="component" value="Unassembled WGS sequence"/>
</dbReference>
<dbReference type="InterPro" id="IPR011990">
    <property type="entry name" value="TPR-like_helical_dom_sf"/>
</dbReference>
<sequence length="846" mass="95737">MDIEKLRQDCLWDRIIAYYEGQKLSQNNALDEFYLVEARLEKTLERAAQRTTVILPDETSKALVQLKNVLSSLSTTSLPGEITRLIRFLLAKIYFVLGDLSECLITLEKSDLNRLDLSQEVNRRNLQIFAEAFCLKGVCLNRPSAGGGRSKRNDRPNDKSMPELEIGTDVGLRCAQMVDPTSREAYESQFTLGDFLESIIIKVPTFYAKNGALLATLSRLRDTLRVMESPATRKVRLLNTRQLVDVFLRGHLGLQNYLDPRLTEKQTSAGASASLTVPRPKKYQTNGAFVPVSLLEEVMLLISVCEAVITRESSSRPSDAEDRWRQMLIKYSITIVDLCMIAVNRLYQLDLGSPFLMRSAKMCPNSLHVWKQSALISIVKGNFSKGLHILEQCFRLMPKDRTLIVFSACICLERLTDLDKGIRYAEDLCRITERSRLSGRSRLMLGIACSLSALRARETRQQAVMRAKALKHYTQSESEDPQDFLAQYYLALELCMERNLDEAFRHVKKSLRLNMDFLPAHHLLALILSSWKRYADALTVLEKTEVEFEEEVEIELTKIRLLAKIHGAEHALKSCRHVLATWKNAYERVSTDSDREGLRTVTPEFLNVPVSPLSYNQPTSPLPQAGQSKEPVMVVSTTKGSPSSSAMVVEKSDAASFRAESVATIPRTEVTMSEMASTTGSYLTKSSSQHTFHTQMHIWVLMAELYLEMGHNEAAMECLSEASGVGQPSHLVFHLQGTVTLRKKGNPEDAKRYFDDALGINPWFPPSHVEMGRLKRQEKCFPEAERHFREALLGDPSCHEAWAALGELFVENGNDEKAMVYLEKARQMEMSKPIQPFYNIPRSLTY</sequence>
<dbReference type="AlphaFoldDB" id="A0A1D1VEQ8"/>
<comment type="function">
    <text evidence="1">Involved in endocytosis.</text>
</comment>
<dbReference type="EMBL" id="BDGG01000004">
    <property type="protein sequence ID" value="GAU98227.1"/>
    <property type="molecule type" value="Genomic_DNA"/>
</dbReference>
<dbReference type="PROSITE" id="PS50005">
    <property type="entry name" value="TPR"/>
    <property type="match status" value="1"/>
</dbReference>
<evidence type="ECO:0000256" key="1">
    <source>
        <dbReference type="ARBA" id="ARBA00002550"/>
    </source>
</evidence>
<accession>A0A1D1VEQ8</accession>
<dbReference type="OrthoDB" id="29013at2759"/>
<feature type="domain" description="Tetratricopeptide repeat protein 7 N-terminal" evidence="4">
    <location>
        <begin position="2"/>
        <end position="353"/>
    </location>
</feature>
<gene>
    <name evidence="5" type="primary">RvY_09403-1</name>
    <name evidence="5" type="synonym">RvY_09403.1</name>
    <name evidence="5" type="ORF">RvY_09403</name>
</gene>
<reference evidence="5 6" key="1">
    <citation type="journal article" date="2016" name="Nat. Commun.">
        <title>Extremotolerant tardigrade genome and improved radiotolerance of human cultured cells by tardigrade-unique protein.</title>
        <authorList>
            <person name="Hashimoto T."/>
            <person name="Horikawa D.D."/>
            <person name="Saito Y."/>
            <person name="Kuwahara H."/>
            <person name="Kozuka-Hata H."/>
            <person name="Shin-I T."/>
            <person name="Minakuchi Y."/>
            <person name="Ohishi K."/>
            <person name="Motoyama A."/>
            <person name="Aizu T."/>
            <person name="Enomoto A."/>
            <person name="Kondo K."/>
            <person name="Tanaka S."/>
            <person name="Hara Y."/>
            <person name="Koshikawa S."/>
            <person name="Sagara H."/>
            <person name="Miura T."/>
            <person name="Yokobori S."/>
            <person name="Miyagawa K."/>
            <person name="Suzuki Y."/>
            <person name="Kubo T."/>
            <person name="Oyama M."/>
            <person name="Kohara Y."/>
            <person name="Fujiyama A."/>
            <person name="Arakawa K."/>
            <person name="Katayama T."/>
            <person name="Toyoda A."/>
            <person name="Kunieda T."/>
        </authorList>
    </citation>
    <scope>NUCLEOTIDE SEQUENCE [LARGE SCALE GENOMIC DNA]</scope>
    <source>
        <strain evidence="5 6">YOKOZUNA-1</strain>
    </source>
</reference>
<name>A0A1D1VEQ8_RAMVA</name>
<keyword evidence="6" id="KW-1185">Reference proteome</keyword>
<dbReference type="STRING" id="947166.A0A1D1VEQ8"/>
<organism evidence="5 6">
    <name type="scientific">Ramazzottius varieornatus</name>
    <name type="common">Water bear</name>
    <name type="synonym">Tardigrade</name>
    <dbReference type="NCBI Taxonomy" id="947166"/>
    <lineage>
        <taxon>Eukaryota</taxon>
        <taxon>Metazoa</taxon>
        <taxon>Ecdysozoa</taxon>
        <taxon>Tardigrada</taxon>
        <taxon>Eutardigrada</taxon>
        <taxon>Parachela</taxon>
        <taxon>Hypsibioidea</taxon>
        <taxon>Ramazzottiidae</taxon>
        <taxon>Ramazzottius</taxon>
    </lineage>
</organism>
<dbReference type="Gene3D" id="1.25.40.10">
    <property type="entry name" value="Tetratricopeptide repeat domain"/>
    <property type="match status" value="2"/>
</dbReference>